<dbReference type="PATRIC" id="fig|137591.24.peg.2151"/>
<dbReference type="InterPro" id="IPR019554">
    <property type="entry name" value="Soluble_ligand-bd"/>
</dbReference>
<dbReference type="GO" id="GO:0015627">
    <property type="term" value="C:type II protein secretion system complex"/>
    <property type="evidence" value="ECO:0007669"/>
    <property type="project" value="TreeGrafter"/>
</dbReference>
<dbReference type="SUPFAM" id="SSF47781">
    <property type="entry name" value="RuvA domain 2-like"/>
    <property type="match status" value="1"/>
</dbReference>
<dbReference type="Proteomes" id="UP000032289">
    <property type="component" value="Unassembled WGS sequence"/>
</dbReference>
<dbReference type="AlphaFoldDB" id="A0A0D1M0G8"/>
<proteinExistence type="predicted"/>
<evidence type="ECO:0000313" key="3">
    <source>
        <dbReference type="EMBL" id="KIU20523.1"/>
    </source>
</evidence>
<keyword evidence="1" id="KW-0812">Transmembrane</keyword>
<feature type="domain" description="Soluble ligand binding" evidence="2">
    <location>
        <begin position="75"/>
        <end position="129"/>
    </location>
</feature>
<dbReference type="Pfam" id="PF10531">
    <property type="entry name" value="SLBB"/>
    <property type="match status" value="1"/>
</dbReference>
<dbReference type="InterPro" id="IPR051675">
    <property type="entry name" value="Endo/Exo/Phosphatase_dom_1"/>
</dbReference>
<keyword evidence="1" id="KW-0472">Membrane</keyword>
<name>A0A0D1M0G8_9LACO</name>
<dbReference type="PANTHER" id="PTHR21180:SF32">
    <property type="entry name" value="ENDONUCLEASE_EXONUCLEASE_PHOSPHATASE FAMILY DOMAIN-CONTAINING PROTEIN 1"/>
    <property type="match status" value="1"/>
</dbReference>
<dbReference type="InterPro" id="IPR004509">
    <property type="entry name" value="Competence_ComEA_HhH"/>
</dbReference>
<sequence length="225" mass="23812">MANLKAHYYRFQHMIWFATGLIGIGVGLVVWWQCSQTAPVLPRDISPSVAADQSTQKAVSVTRTVQPAVQSATVVVDVKGAVHRPGVYKFTVPPIMADALEKAGGTLATVDRTRLNLAASLTNGQVLYIPNGSEIVPDAYPLPGQPSATAPSTTSATTATETSLVNLNTATVVELQTLPGVGEKRAQDIVTQRETMGGFKTVNDLQEVAGIGEKTYARLAPLVTV</sequence>
<dbReference type="Gene3D" id="3.10.560.10">
    <property type="entry name" value="Outer membrane lipoprotein wza domain like"/>
    <property type="match status" value="1"/>
</dbReference>
<dbReference type="EMBL" id="JWHT01000059">
    <property type="protein sequence ID" value="KIU20523.1"/>
    <property type="molecule type" value="Genomic_DNA"/>
</dbReference>
<keyword evidence="1" id="KW-1133">Transmembrane helix</keyword>
<dbReference type="PANTHER" id="PTHR21180">
    <property type="entry name" value="ENDONUCLEASE/EXONUCLEASE/PHOSPHATASE FAMILY DOMAIN-CONTAINING PROTEIN 1"/>
    <property type="match status" value="1"/>
</dbReference>
<organism evidence="3 4">
    <name type="scientific">Weissella cibaria</name>
    <dbReference type="NCBI Taxonomy" id="137591"/>
    <lineage>
        <taxon>Bacteria</taxon>
        <taxon>Bacillati</taxon>
        <taxon>Bacillota</taxon>
        <taxon>Bacilli</taxon>
        <taxon>Lactobacillales</taxon>
        <taxon>Lactobacillaceae</taxon>
        <taxon>Weissella</taxon>
    </lineage>
</organism>
<feature type="transmembrane region" description="Helical" evidence="1">
    <location>
        <begin position="14"/>
        <end position="32"/>
    </location>
</feature>
<dbReference type="RefSeq" id="WP_043709135.1">
    <property type="nucleotide sequence ID" value="NZ_JAXDEJ010000014.1"/>
</dbReference>
<evidence type="ECO:0000256" key="1">
    <source>
        <dbReference type="SAM" id="Phobius"/>
    </source>
</evidence>
<accession>A0A0D1M0G8</accession>
<gene>
    <name evidence="3" type="primary">comEA</name>
    <name evidence="3" type="ORF">ab3b_02202</name>
</gene>
<dbReference type="NCBIfam" id="TIGR00426">
    <property type="entry name" value="competence protein ComEA helix-hairpin-helix repeat region"/>
    <property type="match status" value="1"/>
</dbReference>
<protein>
    <submittedName>
        <fullName evidence="3">ComEA protein</fullName>
    </submittedName>
</protein>
<reference evidence="3 4" key="1">
    <citation type="journal article" date="2015" name="Microbiology (Mosc.)">
        <title>Genomics of the Weissella cibaria species with an examination of its metabolic traits.</title>
        <authorList>
            <person name="Lynch K.M."/>
            <person name="Lucid A."/>
            <person name="Arendt E.K."/>
            <person name="Sleator R.D."/>
            <person name="Lucey B."/>
            <person name="Coffey A."/>
        </authorList>
    </citation>
    <scope>NUCLEOTIDE SEQUENCE [LARGE SCALE GENOMIC DNA]</scope>
    <source>
        <strain evidence="3 4">AB3b</strain>
    </source>
</reference>
<evidence type="ECO:0000313" key="4">
    <source>
        <dbReference type="Proteomes" id="UP000032289"/>
    </source>
</evidence>
<dbReference type="GO" id="GO:0015628">
    <property type="term" value="P:protein secretion by the type II secretion system"/>
    <property type="evidence" value="ECO:0007669"/>
    <property type="project" value="TreeGrafter"/>
</dbReference>
<dbReference type="Gene3D" id="1.10.150.320">
    <property type="entry name" value="Photosystem II 12 kDa extrinsic protein"/>
    <property type="match status" value="1"/>
</dbReference>
<evidence type="ECO:0000259" key="2">
    <source>
        <dbReference type="Pfam" id="PF10531"/>
    </source>
</evidence>
<comment type="caution">
    <text evidence="3">The sequence shown here is derived from an EMBL/GenBank/DDBJ whole genome shotgun (WGS) entry which is preliminary data.</text>
</comment>
<dbReference type="InterPro" id="IPR010994">
    <property type="entry name" value="RuvA_2-like"/>
</dbReference>
<dbReference type="Pfam" id="PF12836">
    <property type="entry name" value="HHH_3"/>
    <property type="match status" value="1"/>
</dbReference>